<evidence type="ECO:0000313" key="2">
    <source>
        <dbReference type="EMBL" id="PSJ61224.1"/>
    </source>
</evidence>
<keyword evidence="3" id="KW-1185">Reference proteome</keyword>
<dbReference type="Proteomes" id="UP000240653">
    <property type="component" value="Unassembled WGS sequence"/>
</dbReference>
<organism evidence="2 3">
    <name type="scientific">Pseudaminobacter soli</name>
    <name type="common">ex Li et al. 2025</name>
    <dbReference type="NCBI Taxonomy" id="1295366"/>
    <lineage>
        <taxon>Bacteria</taxon>
        <taxon>Pseudomonadati</taxon>
        <taxon>Pseudomonadota</taxon>
        <taxon>Alphaproteobacteria</taxon>
        <taxon>Hyphomicrobiales</taxon>
        <taxon>Phyllobacteriaceae</taxon>
        <taxon>Pseudaminobacter</taxon>
    </lineage>
</organism>
<gene>
    <name evidence="2" type="ORF">C7I85_09050</name>
</gene>
<protein>
    <submittedName>
        <fullName evidence="2">Uncharacterized protein</fullName>
    </submittedName>
</protein>
<proteinExistence type="predicted"/>
<name>A0A2P7SFD7_9HYPH</name>
<dbReference type="EMBL" id="PXYL01000004">
    <property type="protein sequence ID" value="PSJ61224.1"/>
    <property type="molecule type" value="Genomic_DNA"/>
</dbReference>
<keyword evidence="1" id="KW-0472">Membrane</keyword>
<dbReference type="AlphaFoldDB" id="A0A2P7SFD7"/>
<comment type="caution">
    <text evidence="2">The sequence shown here is derived from an EMBL/GenBank/DDBJ whole genome shotgun (WGS) entry which is preliminary data.</text>
</comment>
<reference evidence="2 3" key="1">
    <citation type="submission" date="2018-03" db="EMBL/GenBank/DDBJ databases">
        <title>The draft genome of Mesorhizobium soli JCM 19897.</title>
        <authorList>
            <person name="Li L."/>
            <person name="Liu L."/>
            <person name="Liang L."/>
            <person name="Wang T."/>
            <person name="Zhang X."/>
        </authorList>
    </citation>
    <scope>NUCLEOTIDE SEQUENCE [LARGE SCALE GENOMIC DNA]</scope>
    <source>
        <strain evidence="2 3">JCM 19897</strain>
    </source>
</reference>
<accession>A0A2P7SFD7</accession>
<sequence length="196" mass="21054">MILVGAALGFGYPWAATHLIGYSLGMLQVYNQATGYHTIEKQLSPADAPVQVLVDIRVVGGTSLANGGNLLAITVVRDGQTVLAKPLTFLDATLTDKSAQTNERVYREDAGLITDIKGGTYSFAVQPGDEKGIYIQSVNVLLRGRALNTIEVVQALGFLLMAAGLAGFIIAVRRDRRLEEWGDRSMMAGQDRDDGN</sequence>
<keyword evidence="1" id="KW-1133">Transmembrane helix</keyword>
<evidence type="ECO:0000313" key="3">
    <source>
        <dbReference type="Proteomes" id="UP000240653"/>
    </source>
</evidence>
<feature type="transmembrane region" description="Helical" evidence="1">
    <location>
        <begin position="152"/>
        <end position="172"/>
    </location>
</feature>
<evidence type="ECO:0000256" key="1">
    <source>
        <dbReference type="SAM" id="Phobius"/>
    </source>
</evidence>
<keyword evidence="1" id="KW-0812">Transmembrane</keyword>